<reference evidence="3" key="2">
    <citation type="submission" date="2013-07" db="EMBL/GenBank/DDBJ databases">
        <authorList>
            <person name="Morais-Silva F.O."/>
            <person name="Rezende A.M."/>
            <person name="Pimentel C."/>
            <person name="Resende D.M."/>
            <person name="Santos C.I."/>
            <person name="Clemente C."/>
            <person name="de Oliveira L.M."/>
            <person name="da Silva S.M."/>
            <person name="Costa D.A."/>
            <person name="Varela-Raposo A."/>
            <person name="Horacio E.C.A."/>
            <person name="Matos M."/>
            <person name="Flores O."/>
            <person name="Ruiz J.C."/>
            <person name="Rodrigues-Pousada C."/>
        </authorList>
    </citation>
    <scope>NUCLEOTIDE SEQUENCE [LARGE SCALE GENOMIC DNA]</scope>
    <source>
        <strain evidence="3">ATCC 19364 / DSM 1382 / NCIMB 9332 / VKM B-1759</strain>
    </source>
</reference>
<dbReference type="Proteomes" id="UP000016587">
    <property type="component" value="Chromosome"/>
</dbReference>
<dbReference type="SUPFAM" id="SSF52255">
    <property type="entry name" value="N5-CAIR mutase (phosphoribosylaminoimidazole carboxylase, PurE)"/>
    <property type="match status" value="1"/>
</dbReference>
<dbReference type="GO" id="GO:0016787">
    <property type="term" value="F:hydrolase activity"/>
    <property type="evidence" value="ECO:0007669"/>
    <property type="project" value="InterPro"/>
</dbReference>
<dbReference type="PANTHER" id="PTHR43064:SF1">
    <property type="entry name" value="SLL1489 PROTEIN"/>
    <property type="match status" value="1"/>
</dbReference>
<dbReference type="STRING" id="1121448.DGI_1651"/>
<dbReference type="KEGG" id="dgg:DGI_1651"/>
<name>T2GA50_MEGG1</name>
<evidence type="ECO:0000313" key="2">
    <source>
        <dbReference type="EMBL" id="AGW13475.1"/>
    </source>
</evidence>
<gene>
    <name evidence="2" type="ORF">DGI_1651</name>
</gene>
<dbReference type="Pfam" id="PF00731">
    <property type="entry name" value="AIRC"/>
    <property type="match status" value="1"/>
</dbReference>
<sequence length="250" mass="25535">MLLEAVATGQRSPQSVLDELRLGPFKDALHAADGLHLDTHRALRTGHGEVVFAPGKTIPRLLSAMTQLREVGPALATRVDPDQAAALRQAFPDGEWWEDARLFACNSPLPLQHTAGTPDAGTALVVVTAGTSDLPVALEAFGTARFLGLAPALVADVGVAGLHRLTPHLSLLGNARLLIVVAGMEGALPSVLAGLTGRPILAVPTSVGYGASFGGLAALLAMLNCCAPGVAVLNIDNGFGAATMAAKLLG</sequence>
<dbReference type="NCBIfam" id="NF033503">
    <property type="entry name" value="LarB"/>
    <property type="match status" value="1"/>
</dbReference>
<dbReference type="PANTHER" id="PTHR43064">
    <property type="entry name" value="PHOSPHORIBOSYLAMINOIMIDAZOLE CARBOXYLASE-RELATED"/>
    <property type="match status" value="1"/>
</dbReference>
<organism evidence="2 3">
    <name type="scientific">Megalodesulfovibrio gigas (strain ATCC 19364 / DSM 1382 / NCIMB 9332 / VKM B-1759)</name>
    <name type="common">Desulfovibrio gigas</name>
    <dbReference type="NCBI Taxonomy" id="1121448"/>
    <lineage>
        <taxon>Bacteria</taxon>
        <taxon>Pseudomonadati</taxon>
        <taxon>Thermodesulfobacteriota</taxon>
        <taxon>Desulfovibrionia</taxon>
        <taxon>Desulfovibrionales</taxon>
        <taxon>Desulfovibrionaceae</taxon>
        <taxon>Megalodesulfovibrio</taxon>
    </lineage>
</organism>
<reference evidence="2 3" key="1">
    <citation type="journal article" date="2013" name="J. Bacteriol.">
        <title>Roles of HynAB and Ech, the only two hydrogenases found in the model sulfate reducer Desulfovibrio gigas.</title>
        <authorList>
            <person name="Morais-Silva F.O."/>
            <person name="Santos C.I."/>
            <person name="Rodrigues R."/>
            <person name="Pereira I.A."/>
            <person name="Rodrigues-Pousada C."/>
        </authorList>
    </citation>
    <scope>NUCLEOTIDE SEQUENCE [LARGE SCALE GENOMIC DNA]</scope>
    <source>
        <strain evidence="3">ATCC 19364 / DSM 1382 / NCIMB 9332 / VKM B-1759</strain>
    </source>
</reference>
<evidence type="ECO:0000259" key="1">
    <source>
        <dbReference type="SMART" id="SM01001"/>
    </source>
</evidence>
<dbReference type="HOGENOM" id="CLU_065705_0_0_7"/>
<dbReference type="GO" id="GO:0006189">
    <property type="term" value="P:'de novo' IMP biosynthetic process"/>
    <property type="evidence" value="ECO:0007669"/>
    <property type="project" value="InterPro"/>
</dbReference>
<accession>T2GA50</accession>
<dbReference type="InterPro" id="IPR000031">
    <property type="entry name" value="PurE_dom"/>
</dbReference>
<evidence type="ECO:0000313" key="3">
    <source>
        <dbReference type="Proteomes" id="UP000016587"/>
    </source>
</evidence>
<dbReference type="EMBL" id="CP006585">
    <property type="protein sequence ID" value="AGW13475.1"/>
    <property type="molecule type" value="Genomic_DNA"/>
</dbReference>
<dbReference type="SMART" id="SM01001">
    <property type="entry name" value="AIRC"/>
    <property type="match status" value="1"/>
</dbReference>
<feature type="domain" description="PurE" evidence="1">
    <location>
        <begin position="122"/>
        <end position="248"/>
    </location>
</feature>
<dbReference type="AlphaFoldDB" id="T2GA50"/>
<dbReference type="InterPro" id="IPR039476">
    <property type="entry name" value="P2CMN_synthase_LarB"/>
</dbReference>
<dbReference type="eggNOG" id="COG1691">
    <property type="taxonomic scope" value="Bacteria"/>
</dbReference>
<dbReference type="Gene3D" id="3.40.50.1970">
    <property type="match status" value="1"/>
</dbReference>
<keyword evidence="3" id="KW-1185">Reference proteome</keyword>
<dbReference type="PATRIC" id="fig|1121448.10.peg.1638"/>
<proteinExistence type="predicted"/>
<protein>
    <submittedName>
        <fullName evidence="2">Putative 1-(5-phosphoribosyl)-5-amino-4-imidazole-carboxylate (AIR) carboxylase</fullName>
    </submittedName>
</protein>